<dbReference type="PRINTS" id="PR00469">
    <property type="entry name" value="PNDRDTASEII"/>
</dbReference>
<keyword evidence="2" id="KW-0285">Flavoprotein</keyword>
<evidence type="ECO:0000259" key="4">
    <source>
        <dbReference type="Pfam" id="PF07992"/>
    </source>
</evidence>
<dbReference type="Proteomes" id="UP000657006">
    <property type="component" value="Unassembled WGS sequence"/>
</dbReference>
<sequence>MQYVIIGNSAAGVSAAEVLRKADAECDITIVSEEEYRVYNRPLIARYMGGEIAEEKLWYRPDRFYEDKRIHLYKDTQAVRIDPKEKYIFLSNDDRLPYDRLLLATGAQPFVPPMEGLESHPNFHTFLELKDAKLVKESVSEETEAAILGAGLIGLEVAEELRHYTKQAVHVVELAPRLLPTICNTAASEILKQAMEAEGVVFHLENTVTRVEGSRLHLKDGTVLPSKVFIAAVGIRANVKLAQTAEIEINRGIVVNSRMETSASDIYAAGDVITTVDPVTGKPAAISLWSAAYAQGQCAGKNMAGQSTDYSPVPMVNDIAFFGVHVISALASNIEDPEARIYEQRWDDEYRRVAVKEGRLLGLLAISSGEKASGVTKKFRKALSEKSISQELLDDLLAVGE</sequence>
<comment type="cofactor">
    <cofactor evidence="1">
        <name>FAD</name>
        <dbReference type="ChEBI" id="CHEBI:57692"/>
    </cofactor>
</comment>
<feature type="domain" description="FAD/NAD(P)-binding" evidence="4">
    <location>
        <begin position="1"/>
        <end position="296"/>
    </location>
</feature>
<evidence type="ECO:0000256" key="1">
    <source>
        <dbReference type="ARBA" id="ARBA00001974"/>
    </source>
</evidence>
<dbReference type="PRINTS" id="PR00368">
    <property type="entry name" value="FADPNR"/>
</dbReference>
<name>A0A926DQQ3_9FIRM</name>
<gene>
    <name evidence="5" type="ORF">H8730_07865</name>
</gene>
<keyword evidence="6" id="KW-1185">Reference proteome</keyword>
<evidence type="ECO:0000256" key="2">
    <source>
        <dbReference type="ARBA" id="ARBA00022630"/>
    </source>
</evidence>
<dbReference type="PANTHER" id="PTHR43429">
    <property type="entry name" value="PYRIDINE NUCLEOTIDE-DISULFIDE OXIDOREDUCTASE DOMAIN-CONTAINING"/>
    <property type="match status" value="1"/>
</dbReference>
<dbReference type="EMBL" id="JACRSQ010000009">
    <property type="protein sequence ID" value="MBC8543458.1"/>
    <property type="molecule type" value="Genomic_DNA"/>
</dbReference>
<dbReference type="RefSeq" id="WP_177716094.1">
    <property type="nucleotide sequence ID" value="NZ_JACRSQ010000009.1"/>
</dbReference>
<dbReference type="PANTHER" id="PTHR43429:SF3">
    <property type="entry name" value="NITRITE REDUCTASE [NAD(P)H]"/>
    <property type="match status" value="1"/>
</dbReference>
<comment type="caution">
    <text evidence="5">The sequence shown here is derived from an EMBL/GenBank/DDBJ whole genome shotgun (WGS) entry which is preliminary data.</text>
</comment>
<evidence type="ECO:0000256" key="3">
    <source>
        <dbReference type="ARBA" id="ARBA00022827"/>
    </source>
</evidence>
<evidence type="ECO:0000313" key="5">
    <source>
        <dbReference type="EMBL" id="MBC8543458.1"/>
    </source>
</evidence>
<keyword evidence="3" id="KW-0274">FAD</keyword>
<dbReference type="InterPro" id="IPR023753">
    <property type="entry name" value="FAD/NAD-binding_dom"/>
</dbReference>
<reference evidence="5" key="1">
    <citation type="submission" date="2020-08" db="EMBL/GenBank/DDBJ databases">
        <title>Genome public.</title>
        <authorList>
            <person name="Liu C."/>
            <person name="Sun Q."/>
        </authorList>
    </citation>
    <scope>NUCLEOTIDE SEQUENCE</scope>
    <source>
        <strain evidence="5">NSJ-32</strain>
    </source>
</reference>
<dbReference type="Pfam" id="PF07992">
    <property type="entry name" value="Pyr_redox_2"/>
    <property type="match status" value="1"/>
</dbReference>
<accession>A0A926DQQ3</accession>
<dbReference type="SUPFAM" id="SSF51905">
    <property type="entry name" value="FAD/NAD(P)-binding domain"/>
    <property type="match status" value="1"/>
</dbReference>
<organism evidence="5 6">
    <name type="scientific">Bianquea renquensis</name>
    <dbReference type="NCBI Taxonomy" id="2763661"/>
    <lineage>
        <taxon>Bacteria</taxon>
        <taxon>Bacillati</taxon>
        <taxon>Bacillota</taxon>
        <taxon>Clostridia</taxon>
        <taxon>Eubacteriales</taxon>
        <taxon>Bianqueaceae</taxon>
        <taxon>Bianquea</taxon>
    </lineage>
</organism>
<protein>
    <submittedName>
        <fullName evidence="5">NAD(P)/FAD-dependent oxidoreductase</fullName>
    </submittedName>
</protein>
<dbReference type="InterPro" id="IPR036188">
    <property type="entry name" value="FAD/NAD-bd_sf"/>
</dbReference>
<dbReference type="AlphaFoldDB" id="A0A926DQQ3"/>
<dbReference type="InterPro" id="IPR050260">
    <property type="entry name" value="FAD-bd_OxRdtase"/>
</dbReference>
<evidence type="ECO:0000313" key="6">
    <source>
        <dbReference type="Proteomes" id="UP000657006"/>
    </source>
</evidence>
<dbReference type="GO" id="GO:0016491">
    <property type="term" value="F:oxidoreductase activity"/>
    <property type="evidence" value="ECO:0007669"/>
    <property type="project" value="InterPro"/>
</dbReference>
<dbReference type="Gene3D" id="3.50.50.60">
    <property type="entry name" value="FAD/NAD(P)-binding domain"/>
    <property type="match status" value="2"/>
</dbReference>
<proteinExistence type="predicted"/>